<keyword evidence="6" id="KW-1185">Reference proteome</keyword>
<keyword evidence="3" id="KW-0732">Signal</keyword>
<dbReference type="PANTHER" id="PTHR30085">
    <property type="entry name" value="AMINO ACID ABC TRANSPORTER PERMEASE"/>
    <property type="match status" value="1"/>
</dbReference>
<evidence type="ECO:0000313" key="5">
    <source>
        <dbReference type="EMBL" id="PIL18971.1"/>
    </source>
</evidence>
<dbReference type="AlphaFoldDB" id="A0A2G8RC21"/>
<name>A0A2G8RC21_9RHOB</name>
<dbReference type="GO" id="GO:0006865">
    <property type="term" value="P:amino acid transport"/>
    <property type="evidence" value="ECO:0007669"/>
    <property type="project" value="TreeGrafter"/>
</dbReference>
<gene>
    <name evidence="5" type="ORF">P775_17040</name>
</gene>
<sequence>MVFAAQWAGEKKPLRKEADKQEEVSMRKTVTLGAMTVAAFAAGAAGAATLDDVKARGKLNCGVNTGLVGFAAPDANGEWQGFDVGICRAVAAAVLGDPTAVEFIPTTGKTRFTALSSGEIDILARNTTWTFTRDVDLKFDFVGVNYYDGQGFMVPKALGVSSAKELDGATVCIQTGTTTELNLADYFRKNNMTYQPVPIETEAEAKQQYLAGACDTYTTDASGLAASRASFENPGDHVVLPEIISKEPLGPVVRHGDNDWGDIVRWTFYALVAAEEYGITSANIEELSAGTDMPEVNRILGTEDNLGAMLGLEPGWAKAAIAAGGNYGELFEKNIGENTPIALSRGLNAQWTDGGLMYAPPFR</sequence>
<comment type="caution">
    <text evidence="5">The sequence shown here is derived from an EMBL/GenBank/DDBJ whole genome shotgun (WGS) entry which is preliminary data.</text>
</comment>
<dbReference type="Pfam" id="PF00497">
    <property type="entry name" value="SBP_bac_3"/>
    <property type="match status" value="1"/>
</dbReference>
<proteinExistence type="inferred from homology"/>
<dbReference type="Proteomes" id="UP000231259">
    <property type="component" value="Unassembled WGS sequence"/>
</dbReference>
<feature type="domain" description="Solute-binding protein family 3/N-terminal" evidence="4">
    <location>
        <begin position="58"/>
        <end position="287"/>
    </location>
</feature>
<dbReference type="SMART" id="SM00062">
    <property type="entry name" value="PBPb"/>
    <property type="match status" value="1"/>
</dbReference>
<organism evidence="5 6">
    <name type="scientific">Puniceibacterium antarcticum</name>
    <dbReference type="NCBI Taxonomy" id="1206336"/>
    <lineage>
        <taxon>Bacteria</taxon>
        <taxon>Pseudomonadati</taxon>
        <taxon>Pseudomonadota</taxon>
        <taxon>Alphaproteobacteria</taxon>
        <taxon>Rhodobacterales</taxon>
        <taxon>Paracoccaceae</taxon>
        <taxon>Puniceibacterium</taxon>
    </lineage>
</organism>
<evidence type="ECO:0000313" key="6">
    <source>
        <dbReference type="Proteomes" id="UP000231259"/>
    </source>
</evidence>
<evidence type="ECO:0000256" key="3">
    <source>
        <dbReference type="ARBA" id="ARBA00022729"/>
    </source>
</evidence>
<dbReference type="PANTHER" id="PTHR30085:SF7">
    <property type="entry name" value="AMINO-ACID ABC TRANSPORTER-BINDING PROTEIN YHDW-RELATED"/>
    <property type="match status" value="1"/>
</dbReference>
<dbReference type="InterPro" id="IPR001638">
    <property type="entry name" value="Solute-binding_3/MltF_N"/>
</dbReference>
<protein>
    <submittedName>
        <fullName evidence="5">Amino acid ABC transporter substrate-binding protein</fullName>
    </submittedName>
</protein>
<dbReference type="EMBL" id="AWWI01000117">
    <property type="protein sequence ID" value="PIL18971.1"/>
    <property type="molecule type" value="Genomic_DNA"/>
</dbReference>
<dbReference type="InterPro" id="IPR051455">
    <property type="entry name" value="Bact_solute-bind_prot3"/>
</dbReference>
<dbReference type="SUPFAM" id="SSF53850">
    <property type="entry name" value="Periplasmic binding protein-like II"/>
    <property type="match status" value="1"/>
</dbReference>
<reference evidence="5 6" key="1">
    <citation type="submission" date="2013-09" db="EMBL/GenBank/DDBJ databases">
        <title>Genome sequencing of Phaeobacter antarcticus sp. nov. SM1211.</title>
        <authorList>
            <person name="Zhang X.-Y."/>
            <person name="Liu C."/>
            <person name="Chen X.-L."/>
            <person name="Xie B.-B."/>
            <person name="Qin Q.-L."/>
            <person name="Rong J.-C."/>
            <person name="Zhang Y.-Z."/>
        </authorList>
    </citation>
    <scope>NUCLEOTIDE SEQUENCE [LARGE SCALE GENOMIC DNA]</scope>
    <source>
        <strain evidence="5 6">SM1211</strain>
    </source>
</reference>
<accession>A0A2G8RC21</accession>
<evidence type="ECO:0000256" key="1">
    <source>
        <dbReference type="ARBA" id="ARBA00010333"/>
    </source>
</evidence>
<comment type="similarity">
    <text evidence="1">Belongs to the bacterial solute-binding protein 3 family.</text>
</comment>
<keyword evidence="2" id="KW-0813">Transport</keyword>
<dbReference type="CDD" id="cd13692">
    <property type="entry name" value="PBP2_BztA"/>
    <property type="match status" value="1"/>
</dbReference>
<evidence type="ECO:0000256" key="2">
    <source>
        <dbReference type="ARBA" id="ARBA00022448"/>
    </source>
</evidence>
<dbReference type="Gene3D" id="3.40.190.10">
    <property type="entry name" value="Periplasmic binding protein-like II"/>
    <property type="match status" value="2"/>
</dbReference>
<evidence type="ECO:0000259" key="4">
    <source>
        <dbReference type="SMART" id="SM00062"/>
    </source>
</evidence>